<evidence type="ECO:0000259" key="1">
    <source>
        <dbReference type="PROSITE" id="PS50802"/>
    </source>
</evidence>
<dbReference type="Gene3D" id="3.90.70.80">
    <property type="match status" value="1"/>
</dbReference>
<evidence type="ECO:0000313" key="2">
    <source>
        <dbReference type="Proteomes" id="UP000887574"/>
    </source>
</evidence>
<dbReference type="AlphaFoldDB" id="A0A915DDI1"/>
<feature type="domain" description="OTU" evidence="1">
    <location>
        <begin position="162"/>
        <end position="305"/>
    </location>
</feature>
<sequence>MWKPKAEEKVTLKRTEKLGRVNLAITPCLVSLLTHCYCWTIRDERKRTDGTGRIQFACSGWRKVRDAKLSRVPRDTTLPTWIAIRNVESTVHWEGTGNGAVHFCDGPKERSEVEGKQVRRSVVLDFLYFTKILFLHEEENEIVEVSAPDKRIRFEWQDKEPQKFLMIEGDGNCLYRSISQHVNGGQHQHFEVRKKMMDKLLESRDERWALDLFGTSEEIAQYVALHRKPGEWASSKELAVSAKLFKRNFILYKPQWSSQYAYFSADYEKVDTPLNLSRPNSVIRYSYGHFEWFCVVLEKEKNESH</sequence>
<dbReference type="PROSITE" id="PS50802">
    <property type="entry name" value="OTU"/>
    <property type="match status" value="1"/>
</dbReference>
<protein>
    <submittedName>
        <fullName evidence="3">OTU domain-containing protein</fullName>
    </submittedName>
</protein>
<dbReference type="Proteomes" id="UP000887574">
    <property type="component" value="Unplaced"/>
</dbReference>
<dbReference type="GO" id="GO:0016579">
    <property type="term" value="P:protein deubiquitination"/>
    <property type="evidence" value="ECO:0007669"/>
    <property type="project" value="TreeGrafter"/>
</dbReference>
<dbReference type="InterPro" id="IPR003323">
    <property type="entry name" value="OTU_dom"/>
</dbReference>
<accession>A0A915DDI1</accession>
<dbReference type="PANTHER" id="PTHR12419:SF7">
    <property type="entry name" value="OTU DOMAIN-CONTAINING PROTEIN 3"/>
    <property type="match status" value="1"/>
</dbReference>
<dbReference type="SUPFAM" id="SSF54001">
    <property type="entry name" value="Cysteine proteinases"/>
    <property type="match status" value="1"/>
</dbReference>
<name>A0A915DDI1_9BILA</name>
<dbReference type="WBParaSite" id="jg18771">
    <property type="protein sequence ID" value="jg18771"/>
    <property type="gene ID" value="jg18771"/>
</dbReference>
<dbReference type="Pfam" id="PF02338">
    <property type="entry name" value="OTU"/>
    <property type="match status" value="1"/>
</dbReference>
<keyword evidence="2" id="KW-1185">Reference proteome</keyword>
<dbReference type="GO" id="GO:0004843">
    <property type="term" value="F:cysteine-type deubiquitinase activity"/>
    <property type="evidence" value="ECO:0007669"/>
    <property type="project" value="TreeGrafter"/>
</dbReference>
<dbReference type="PANTHER" id="PTHR12419">
    <property type="entry name" value="OTU DOMAIN CONTAINING PROTEIN"/>
    <property type="match status" value="1"/>
</dbReference>
<proteinExistence type="predicted"/>
<reference evidence="3" key="1">
    <citation type="submission" date="2022-11" db="UniProtKB">
        <authorList>
            <consortium name="WormBaseParasite"/>
        </authorList>
    </citation>
    <scope>IDENTIFICATION</scope>
</reference>
<dbReference type="InterPro" id="IPR050704">
    <property type="entry name" value="Peptidase_C85-like"/>
</dbReference>
<dbReference type="InterPro" id="IPR038765">
    <property type="entry name" value="Papain-like_cys_pep_sf"/>
</dbReference>
<dbReference type="CDD" id="cd22744">
    <property type="entry name" value="OTU"/>
    <property type="match status" value="1"/>
</dbReference>
<organism evidence="2 3">
    <name type="scientific">Ditylenchus dipsaci</name>
    <dbReference type="NCBI Taxonomy" id="166011"/>
    <lineage>
        <taxon>Eukaryota</taxon>
        <taxon>Metazoa</taxon>
        <taxon>Ecdysozoa</taxon>
        <taxon>Nematoda</taxon>
        <taxon>Chromadorea</taxon>
        <taxon>Rhabditida</taxon>
        <taxon>Tylenchina</taxon>
        <taxon>Tylenchomorpha</taxon>
        <taxon>Sphaerularioidea</taxon>
        <taxon>Anguinidae</taxon>
        <taxon>Anguininae</taxon>
        <taxon>Ditylenchus</taxon>
    </lineage>
</organism>
<evidence type="ECO:0000313" key="3">
    <source>
        <dbReference type="WBParaSite" id="jg18771"/>
    </source>
</evidence>